<evidence type="ECO:0000313" key="2">
    <source>
        <dbReference type="Proteomes" id="UP000034664"/>
    </source>
</evidence>
<name>A0A0G0T3P9_9BACT</name>
<accession>A0A0G0T3P9</accession>
<dbReference type="AlphaFoldDB" id="A0A0G0T3P9"/>
<comment type="caution">
    <text evidence="1">The sequence shown here is derived from an EMBL/GenBank/DDBJ whole genome shotgun (WGS) entry which is preliminary data.</text>
</comment>
<protein>
    <submittedName>
        <fullName evidence="1">Uncharacterized protein</fullName>
    </submittedName>
</protein>
<sequence length="56" mass="6630">MITIRKPQQTDTSQIKKILTQWTNVDEADKYTKRITHEINGKTEFNTQFWTGVMTI</sequence>
<evidence type="ECO:0000313" key="1">
    <source>
        <dbReference type="EMBL" id="KKR71604.1"/>
    </source>
</evidence>
<proteinExistence type="predicted"/>
<dbReference type="Proteomes" id="UP000034664">
    <property type="component" value="Unassembled WGS sequence"/>
</dbReference>
<organism evidence="1 2">
    <name type="scientific">Candidatus Roizmanbacteria bacterium GW2011_GWB1_40_7</name>
    <dbReference type="NCBI Taxonomy" id="1618482"/>
    <lineage>
        <taxon>Bacteria</taxon>
        <taxon>Candidatus Roizmaniibacteriota</taxon>
    </lineage>
</organism>
<dbReference type="EMBL" id="LBZM01000023">
    <property type="protein sequence ID" value="KKR71604.1"/>
    <property type="molecule type" value="Genomic_DNA"/>
</dbReference>
<reference evidence="1 2" key="1">
    <citation type="journal article" date="2015" name="Nature">
        <title>rRNA introns, odd ribosomes, and small enigmatic genomes across a large radiation of phyla.</title>
        <authorList>
            <person name="Brown C.T."/>
            <person name="Hug L.A."/>
            <person name="Thomas B.C."/>
            <person name="Sharon I."/>
            <person name="Castelle C.J."/>
            <person name="Singh A."/>
            <person name="Wilkins M.J."/>
            <person name="Williams K.H."/>
            <person name="Banfield J.F."/>
        </authorList>
    </citation>
    <scope>NUCLEOTIDE SEQUENCE [LARGE SCALE GENOMIC DNA]</scope>
</reference>
<gene>
    <name evidence="1" type="ORF">UU14_C0023G0004</name>
</gene>